<evidence type="ECO:0000259" key="1">
    <source>
        <dbReference type="Pfam" id="PF21234"/>
    </source>
</evidence>
<organism evidence="2 3">
    <name type="scientific">Streptomyces chiangmaiensis</name>
    <dbReference type="NCBI Taxonomy" id="766497"/>
    <lineage>
        <taxon>Bacteria</taxon>
        <taxon>Bacillati</taxon>
        <taxon>Actinomycetota</taxon>
        <taxon>Actinomycetes</taxon>
        <taxon>Kitasatosporales</taxon>
        <taxon>Streptomycetaceae</taxon>
        <taxon>Streptomyces</taxon>
    </lineage>
</organism>
<gene>
    <name evidence="2" type="ORF">VXC91_43580</name>
</gene>
<comment type="caution">
    <text evidence="2">The sequence shown here is derived from an EMBL/GenBank/DDBJ whole genome shotgun (WGS) entry which is preliminary data.</text>
</comment>
<reference evidence="2" key="1">
    <citation type="submission" date="2024-01" db="EMBL/GenBank/DDBJ databases">
        <title>First draft genome sequence data of TA4-1, the type strain of Gram-positive actinobacterium Streptomyces chiangmaiensis.</title>
        <authorList>
            <person name="Yasawong M."/>
            <person name="Nantapong N."/>
        </authorList>
    </citation>
    <scope>NUCLEOTIDE SEQUENCE</scope>
    <source>
        <strain evidence="2">TA4-1</strain>
    </source>
</reference>
<dbReference type="Proteomes" id="UP001333996">
    <property type="component" value="Unassembled WGS sequence"/>
</dbReference>
<feature type="domain" description="Protein-tyrosine-phosphatase-like N-terminal" evidence="1">
    <location>
        <begin position="7"/>
        <end position="59"/>
    </location>
</feature>
<dbReference type="Gene3D" id="1.10.8.1060">
    <property type="entry name" value="Corynebacterium glutamicum thioredoxin-dependent arsenate reductase, N-terminal domain"/>
    <property type="match status" value="1"/>
</dbReference>
<proteinExistence type="predicted"/>
<dbReference type="Pfam" id="PF21234">
    <property type="entry name" value="Phosphatase-like_N"/>
    <property type="match status" value="1"/>
</dbReference>
<dbReference type="NCBIfam" id="NF046112">
    <property type="entry name" value="MSMEG_6209_Nter"/>
    <property type="match status" value="1"/>
</dbReference>
<dbReference type="InterPro" id="IPR048716">
    <property type="entry name" value="Phosphatase-like_N"/>
</dbReference>
<dbReference type="RefSeq" id="WP_329512888.1">
    <property type="nucleotide sequence ID" value="NZ_BAAAYZ010000132.1"/>
</dbReference>
<sequence length="70" mass="7755">MDSERSLDRVIEHLAARFPHHDPETVAQTVYATYARLRESATVTTHLAALTQRQAGDPLACTLPKPTQQA</sequence>
<protein>
    <recommendedName>
        <fullName evidence="1">Protein-tyrosine-phosphatase-like N-terminal domain-containing protein</fullName>
    </recommendedName>
</protein>
<dbReference type="EMBL" id="JAYWVC010000418">
    <property type="protein sequence ID" value="MED7828548.1"/>
    <property type="molecule type" value="Genomic_DNA"/>
</dbReference>
<name>A0ABU7FXI9_9ACTN</name>
<evidence type="ECO:0000313" key="3">
    <source>
        <dbReference type="Proteomes" id="UP001333996"/>
    </source>
</evidence>
<accession>A0ABU7FXI9</accession>
<keyword evidence="3" id="KW-1185">Reference proteome</keyword>
<evidence type="ECO:0000313" key="2">
    <source>
        <dbReference type="EMBL" id="MED7828548.1"/>
    </source>
</evidence>